<dbReference type="Proteomes" id="UP000182332">
    <property type="component" value="Unassembled WGS sequence"/>
</dbReference>
<sequence length="61" mass="7021">MTSRVRFSEQVVLRANAQLIQQRGRPTSLPRELLGIVTYRPRTLQEIKSAFASAYAKMQRT</sequence>
<evidence type="ECO:0000313" key="2">
    <source>
        <dbReference type="Proteomes" id="UP000182332"/>
    </source>
</evidence>
<dbReference type="AlphaFoldDB" id="A0A1I0C3X9"/>
<protein>
    <submittedName>
        <fullName evidence="1">Uncharacterized protein</fullName>
    </submittedName>
</protein>
<gene>
    <name evidence="1" type="ORF">SAMN05216197_10744</name>
</gene>
<reference evidence="1 2" key="1">
    <citation type="submission" date="2016-10" db="EMBL/GenBank/DDBJ databases">
        <authorList>
            <person name="de Groot N.N."/>
        </authorList>
    </citation>
    <scope>NUCLEOTIDE SEQUENCE [LARGE SCALE GENOMIC DNA]</scope>
    <source>
        <strain evidence="1 2">DSM 11363</strain>
    </source>
</reference>
<name>A0A1I0C3X9_9PSED</name>
<dbReference type="EMBL" id="FOHW01000007">
    <property type="protein sequence ID" value="SET13764.1"/>
    <property type="molecule type" value="Genomic_DNA"/>
</dbReference>
<evidence type="ECO:0000313" key="1">
    <source>
        <dbReference type="EMBL" id="SET13764.1"/>
    </source>
</evidence>
<accession>A0A1I0C3X9</accession>
<proteinExistence type="predicted"/>
<organism evidence="1 2">
    <name type="scientific">Pseudomonas graminis</name>
    <dbReference type="NCBI Taxonomy" id="158627"/>
    <lineage>
        <taxon>Bacteria</taxon>
        <taxon>Pseudomonadati</taxon>
        <taxon>Pseudomonadota</taxon>
        <taxon>Gammaproteobacteria</taxon>
        <taxon>Pseudomonadales</taxon>
        <taxon>Pseudomonadaceae</taxon>
        <taxon>Pseudomonas</taxon>
    </lineage>
</organism>